<protein>
    <submittedName>
        <fullName evidence="10">4-coumarate--CoA ligase-like 7</fullName>
    </submittedName>
</protein>
<evidence type="ECO:0000259" key="7">
    <source>
        <dbReference type="Pfam" id="PF00501"/>
    </source>
</evidence>
<keyword evidence="9" id="KW-1185">Reference proteome</keyword>
<comment type="similarity">
    <text evidence="2">Belongs to the ATP-dependent AMP-binding enzyme family.</text>
</comment>
<dbReference type="GeneID" id="111309875"/>
<dbReference type="SUPFAM" id="SSF56801">
    <property type="entry name" value="Acetyl-CoA synthetase-like"/>
    <property type="match status" value="1"/>
</dbReference>
<dbReference type="CDD" id="cd05904">
    <property type="entry name" value="4CL"/>
    <property type="match status" value="1"/>
</dbReference>
<feature type="domain" description="AMP-dependent synthetase/ligase" evidence="7">
    <location>
        <begin position="70"/>
        <end position="424"/>
    </location>
</feature>
<evidence type="ECO:0000313" key="10">
    <source>
        <dbReference type="RefSeq" id="XP_022764606.1"/>
    </source>
</evidence>
<feature type="transmembrane region" description="Helical" evidence="6">
    <location>
        <begin position="255"/>
        <end position="284"/>
    </location>
</feature>
<accession>A0A6P6AII2</accession>
<evidence type="ECO:0000313" key="9">
    <source>
        <dbReference type="Proteomes" id="UP000515121"/>
    </source>
</evidence>
<evidence type="ECO:0000256" key="1">
    <source>
        <dbReference type="ARBA" id="ARBA00001946"/>
    </source>
</evidence>
<evidence type="ECO:0000256" key="4">
    <source>
        <dbReference type="ARBA" id="ARBA00022741"/>
    </source>
</evidence>
<dbReference type="FunFam" id="3.30.300.30:FF:000007">
    <property type="entry name" value="4-coumarate--CoA ligase 2"/>
    <property type="match status" value="1"/>
</dbReference>
<dbReference type="AlphaFoldDB" id="A0A6P6AII2"/>
<gene>
    <name evidence="10" type="primary">LOC111309875</name>
</gene>
<reference evidence="10" key="1">
    <citation type="submission" date="2025-08" db="UniProtKB">
        <authorList>
            <consortium name="RefSeq"/>
        </authorList>
    </citation>
    <scope>IDENTIFICATION</scope>
    <source>
        <tissue evidence="10">Fruit stalk</tissue>
    </source>
</reference>
<keyword evidence="5" id="KW-0067">ATP-binding</keyword>
<evidence type="ECO:0000256" key="5">
    <source>
        <dbReference type="ARBA" id="ARBA00022840"/>
    </source>
</evidence>
<feature type="domain" description="AMP-binding enzyme C-terminal" evidence="8">
    <location>
        <begin position="475"/>
        <end position="550"/>
    </location>
</feature>
<dbReference type="PROSITE" id="PS00455">
    <property type="entry name" value="AMP_BINDING"/>
    <property type="match status" value="1"/>
</dbReference>
<keyword evidence="4" id="KW-0547">Nucleotide-binding</keyword>
<evidence type="ECO:0000256" key="6">
    <source>
        <dbReference type="SAM" id="Phobius"/>
    </source>
</evidence>
<dbReference type="InterPro" id="IPR020845">
    <property type="entry name" value="AMP-binding_CS"/>
</dbReference>
<keyword evidence="6" id="KW-0812">Transmembrane</keyword>
<name>A0A6P6AII2_DURZI</name>
<dbReference type="Proteomes" id="UP000515121">
    <property type="component" value="Unplaced"/>
</dbReference>
<dbReference type="FunFam" id="3.40.50.12780:FF:000003">
    <property type="entry name" value="Long-chain-fatty-acid--CoA ligase FadD"/>
    <property type="match status" value="1"/>
</dbReference>
<dbReference type="InterPro" id="IPR000873">
    <property type="entry name" value="AMP-dep_synth/lig_dom"/>
</dbReference>
<keyword evidence="6" id="KW-0472">Membrane</keyword>
<dbReference type="InterPro" id="IPR045851">
    <property type="entry name" value="AMP-bd_C_sf"/>
</dbReference>
<dbReference type="KEGG" id="dzi:111309875"/>
<dbReference type="Pfam" id="PF00501">
    <property type="entry name" value="AMP-binding"/>
    <property type="match status" value="1"/>
</dbReference>
<dbReference type="Pfam" id="PF13193">
    <property type="entry name" value="AMP-binding_C"/>
    <property type="match status" value="1"/>
</dbReference>
<dbReference type="InterPro" id="IPR025110">
    <property type="entry name" value="AMP-bd_C"/>
</dbReference>
<comment type="cofactor">
    <cofactor evidence="1">
        <name>Mg(2+)</name>
        <dbReference type="ChEBI" id="CHEBI:18420"/>
    </cofactor>
</comment>
<dbReference type="InterPro" id="IPR042099">
    <property type="entry name" value="ANL_N_sf"/>
</dbReference>
<evidence type="ECO:0000256" key="3">
    <source>
        <dbReference type="ARBA" id="ARBA00022598"/>
    </source>
</evidence>
<dbReference type="GO" id="GO:0005524">
    <property type="term" value="F:ATP binding"/>
    <property type="evidence" value="ECO:0007669"/>
    <property type="project" value="UniProtKB-KW"/>
</dbReference>
<dbReference type="GO" id="GO:0016405">
    <property type="term" value="F:CoA-ligase activity"/>
    <property type="evidence" value="ECO:0007669"/>
    <property type="project" value="TreeGrafter"/>
</dbReference>
<organism evidence="9 10">
    <name type="scientific">Durio zibethinus</name>
    <name type="common">Durian</name>
    <dbReference type="NCBI Taxonomy" id="66656"/>
    <lineage>
        <taxon>Eukaryota</taxon>
        <taxon>Viridiplantae</taxon>
        <taxon>Streptophyta</taxon>
        <taxon>Embryophyta</taxon>
        <taxon>Tracheophyta</taxon>
        <taxon>Spermatophyta</taxon>
        <taxon>Magnoliopsida</taxon>
        <taxon>eudicotyledons</taxon>
        <taxon>Gunneridae</taxon>
        <taxon>Pentapetalae</taxon>
        <taxon>rosids</taxon>
        <taxon>malvids</taxon>
        <taxon>Malvales</taxon>
        <taxon>Malvaceae</taxon>
        <taxon>Helicteroideae</taxon>
        <taxon>Durio</taxon>
    </lineage>
</organism>
<dbReference type="PANTHER" id="PTHR24096">
    <property type="entry name" value="LONG-CHAIN-FATTY-ACID--COA LIGASE"/>
    <property type="match status" value="1"/>
</dbReference>
<keyword evidence="3" id="KW-0436">Ligase</keyword>
<dbReference type="OrthoDB" id="10253869at2759"/>
<keyword evidence="6" id="KW-1133">Transmembrane helix</keyword>
<proteinExistence type="inferred from homology"/>
<sequence>MPVEKSWTAPVKEESGDSQLLINRSGFDSRTGIYGSVFQLSDQLEVPTDLDLGIASFVLSQFPHPHVAESRIALIDSATNQQLTYAQLHRSIRSLACGLYHLGVRKGDVVFVLSPNSLLYPTICLAIFSIGAILSPANPINTPSEIAKQVLDSGAKFAISSPEELHKLVQTGVFTIVTSRHQSNDDSLSIEALIERCDPRELPEIKVKQSDTAAILYSSGTTGKSKGVMLTHSNFITTVRLVTWYAERTSSQNDIFLAFIPIFHIYGLGFFGLGLFCSGVTTVLMQRFELQAMVNAIQAYKVNNLPAVPPVILALVKYCKGNSSLSTLRRIGSGAAPLSKELIDAFRGQFPWIEIGQGYGLTESCGATSVFVSDEDARAHPGSCGMLVPKFFAKVIDIETGLALPPCKEGELWLKSPTIMKGYLRNEEATAATMDKDGWLKTGDLGYFDEDGFLYIVDRIKELIKHNGYQVAPAELEAVLLGHPNILDAAVIPVEDEESGQIPMAYVVSAAGSELTEEEVIQFVAAQVAPYKKVRIVEFINVIPKSAAGKILRKKLILQRQQHILSKL</sequence>
<dbReference type="PANTHER" id="PTHR24096:SF337">
    <property type="entry name" value="4-COUMARATE--COA LIGASE"/>
    <property type="match status" value="1"/>
</dbReference>
<dbReference type="Gene3D" id="3.40.50.12780">
    <property type="entry name" value="N-terminal domain of ligase-like"/>
    <property type="match status" value="1"/>
</dbReference>
<evidence type="ECO:0000256" key="2">
    <source>
        <dbReference type="ARBA" id="ARBA00006432"/>
    </source>
</evidence>
<evidence type="ECO:0000259" key="8">
    <source>
        <dbReference type="Pfam" id="PF13193"/>
    </source>
</evidence>
<dbReference type="RefSeq" id="XP_022764606.1">
    <property type="nucleotide sequence ID" value="XM_022908871.1"/>
</dbReference>
<dbReference type="Gene3D" id="3.30.300.30">
    <property type="match status" value="1"/>
</dbReference>